<accession>A0A1I7S3W9</accession>
<proteinExistence type="predicted"/>
<sequence length="72" mass="7818">MIRRLMINIIVCHSSGVPSTRNISTIHGQAIMPNEPTNIDIDVSVPVCNGASERREVKKPEVAGPKANPIIM</sequence>
<evidence type="ECO:0000313" key="2">
    <source>
        <dbReference type="WBParaSite" id="BXY_0770100.1"/>
    </source>
</evidence>
<dbReference type="Proteomes" id="UP000095284">
    <property type="component" value="Unplaced"/>
</dbReference>
<organism evidence="1 2">
    <name type="scientific">Bursaphelenchus xylophilus</name>
    <name type="common">Pinewood nematode worm</name>
    <name type="synonym">Aphelenchoides xylophilus</name>
    <dbReference type="NCBI Taxonomy" id="6326"/>
    <lineage>
        <taxon>Eukaryota</taxon>
        <taxon>Metazoa</taxon>
        <taxon>Ecdysozoa</taxon>
        <taxon>Nematoda</taxon>
        <taxon>Chromadorea</taxon>
        <taxon>Rhabditida</taxon>
        <taxon>Tylenchina</taxon>
        <taxon>Tylenchomorpha</taxon>
        <taxon>Aphelenchoidea</taxon>
        <taxon>Aphelenchoididae</taxon>
        <taxon>Bursaphelenchus</taxon>
    </lineage>
</organism>
<reference evidence="2" key="1">
    <citation type="submission" date="2016-11" db="UniProtKB">
        <authorList>
            <consortium name="WormBaseParasite"/>
        </authorList>
    </citation>
    <scope>IDENTIFICATION</scope>
</reference>
<protein>
    <submittedName>
        <fullName evidence="2">Uncharacterized protein</fullName>
    </submittedName>
</protein>
<dbReference type="AlphaFoldDB" id="A0A1I7S3W9"/>
<name>A0A1I7S3W9_BURXY</name>
<evidence type="ECO:0000313" key="1">
    <source>
        <dbReference type="Proteomes" id="UP000095284"/>
    </source>
</evidence>
<dbReference type="WBParaSite" id="BXY_0770100.1">
    <property type="protein sequence ID" value="BXY_0770100.1"/>
    <property type="gene ID" value="BXY_0770100"/>
</dbReference>